<feature type="chain" id="PRO_5040879820" evidence="1">
    <location>
        <begin position="25"/>
        <end position="434"/>
    </location>
</feature>
<comment type="caution">
    <text evidence="3">The sequence shown here is derived from an EMBL/GenBank/DDBJ whole genome shotgun (WGS) entry which is preliminary data.</text>
</comment>
<dbReference type="Gene3D" id="2.60.40.10">
    <property type="entry name" value="Immunoglobulins"/>
    <property type="match status" value="1"/>
</dbReference>
<name>A0A9X2L0U2_9BACT</name>
<dbReference type="Proteomes" id="UP001139125">
    <property type="component" value="Unassembled WGS sequence"/>
</dbReference>
<keyword evidence="4" id="KW-1185">Reference proteome</keyword>
<dbReference type="InterPro" id="IPR014756">
    <property type="entry name" value="Ig_E-set"/>
</dbReference>
<dbReference type="EMBL" id="JANDBC010000001">
    <property type="protein sequence ID" value="MCP9290195.1"/>
    <property type="molecule type" value="Genomic_DNA"/>
</dbReference>
<evidence type="ECO:0000256" key="1">
    <source>
        <dbReference type="SAM" id="SignalP"/>
    </source>
</evidence>
<dbReference type="InterPro" id="IPR013783">
    <property type="entry name" value="Ig-like_fold"/>
</dbReference>
<dbReference type="RefSeq" id="WP_255132051.1">
    <property type="nucleotide sequence ID" value="NZ_JANDBC010000001.1"/>
</dbReference>
<protein>
    <submittedName>
        <fullName evidence="3">DUF5103 domain-containing protein</fullName>
    </submittedName>
</protein>
<dbReference type="AlphaFoldDB" id="A0A9X2L0U2"/>
<feature type="domain" description="Type 9 secretion system plug protein N-terminal" evidence="2">
    <location>
        <begin position="55"/>
        <end position="177"/>
    </location>
</feature>
<evidence type="ECO:0000313" key="4">
    <source>
        <dbReference type="Proteomes" id="UP001139125"/>
    </source>
</evidence>
<organism evidence="3 4">
    <name type="scientific">Gracilimonas sediminicola</name>
    <dbReference type="NCBI Taxonomy" id="2952158"/>
    <lineage>
        <taxon>Bacteria</taxon>
        <taxon>Pseudomonadati</taxon>
        <taxon>Balneolota</taxon>
        <taxon>Balneolia</taxon>
        <taxon>Balneolales</taxon>
        <taxon>Balneolaceae</taxon>
        <taxon>Gracilimonas</taxon>
    </lineage>
</organism>
<dbReference type="PROSITE" id="PS51257">
    <property type="entry name" value="PROKAR_LIPOPROTEIN"/>
    <property type="match status" value="1"/>
</dbReference>
<feature type="signal peptide" evidence="1">
    <location>
        <begin position="1"/>
        <end position="24"/>
    </location>
</feature>
<dbReference type="InterPro" id="IPR031345">
    <property type="entry name" value="T9SS_Plug_N"/>
</dbReference>
<proteinExistence type="predicted"/>
<dbReference type="SUPFAM" id="SSF81296">
    <property type="entry name" value="E set domains"/>
    <property type="match status" value="1"/>
</dbReference>
<gene>
    <name evidence="3" type="ORF">NM125_01220</name>
</gene>
<keyword evidence="1" id="KW-0732">Signal</keyword>
<accession>A0A9X2L0U2</accession>
<evidence type="ECO:0000313" key="3">
    <source>
        <dbReference type="EMBL" id="MCP9290195.1"/>
    </source>
</evidence>
<evidence type="ECO:0000259" key="2">
    <source>
        <dbReference type="Pfam" id="PF17116"/>
    </source>
</evidence>
<sequence length="434" mass="50325">MKASILYKYSFILAAGVLLSGCSASISNSVSNQNNNEQYVSRYLVPNQLPAPQSIQSVQLYRKGSDNNPPIIELGSAQKMVLAFDELSDLSGQFRITFTHHDQDWDNSNIPQDWYLEGINEIIVGGGEKNELSDPDFFHYETEFPNNRLKFKISGNYMLHVSDFNSGVKLFSLPFFVTEDAGEIRSWVETIYNAGQRYNAIDQPFSEFVYPDFIEFPQFDLSFYFVQNRFWGDQKRSENYDFSEQDRSQFHLSRERAFPANYDFIGLNLNSLSVDGSQIIDVRFGQTPPLVILREDILNFTSDPVSRWTSNFGNPKSSTESRYASVRFRFDDGGRFSEDKGVYLVGDFNQWLLSENNKLRYNEDSGYWETTSLIKQGTYTYKYATKDGEHGIDDLILSDTITRRNQEYASFVYFQDPEYRYQRLLQVQIFRSSE</sequence>
<reference evidence="3" key="1">
    <citation type="submission" date="2022-06" db="EMBL/GenBank/DDBJ databases">
        <title>Gracilimonas sp. CAU 1638 isolated from sea sediment.</title>
        <authorList>
            <person name="Kim W."/>
        </authorList>
    </citation>
    <scope>NUCLEOTIDE SEQUENCE</scope>
    <source>
        <strain evidence="3">CAU 1638</strain>
    </source>
</reference>
<dbReference type="Pfam" id="PF17116">
    <property type="entry name" value="T9SS_plug_1st"/>
    <property type="match status" value="1"/>
</dbReference>